<comment type="caution">
    <text evidence="2">The sequence shown here is derived from an EMBL/GenBank/DDBJ whole genome shotgun (WGS) entry which is preliminary data.</text>
</comment>
<accession>A0A0R2QG44</accession>
<evidence type="ECO:0000313" key="3">
    <source>
        <dbReference type="Proteomes" id="UP000051017"/>
    </source>
</evidence>
<dbReference type="Proteomes" id="UP000051017">
    <property type="component" value="Unassembled WGS sequence"/>
</dbReference>
<keyword evidence="1" id="KW-0472">Membrane</keyword>
<evidence type="ECO:0000313" key="2">
    <source>
        <dbReference type="EMBL" id="KRO48107.1"/>
    </source>
</evidence>
<dbReference type="AlphaFoldDB" id="A0A0R2QG44"/>
<keyword evidence="1" id="KW-1133">Transmembrane helix</keyword>
<sequence length="163" mass="17684">MALAIAVERRPHSGPRRVQSIPPERHLALVPQTTRRTLRIFAAGAIGLFLLMSIAIGFQAVIAEQQLKLDHVSSELRLAKLYQDQLRQQRAGLLAPEYLRTQAGLQGMSQGLGSRFVEVPQDVVAQVIIATGSMDPKIAEPSAISSLNPLAAFTTLQQGQVTP</sequence>
<protein>
    <recommendedName>
        <fullName evidence="4">Cell division protein FtsL</fullName>
    </recommendedName>
</protein>
<name>A0A0R2QG44_9ACTN</name>
<organism evidence="2 3">
    <name type="scientific">Acidimicrobiia bacterium BACL6 MAG-120924-bin43</name>
    <dbReference type="NCBI Taxonomy" id="1655583"/>
    <lineage>
        <taxon>Bacteria</taxon>
        <taxon>Bacillati</taxon>
        <taxon>Actinomycetota</taxon>
        <taxon>Acidimicrobiia</taxon>
        <taxon>acIV cluster</taxon>
    </lineage>
</organism>
<feature type="transmembrane region" description="Helical" evidence="1">
    <location>
        <begin position="40"/>
        <end position="62"/>
    </location>
</feature>
<gene>
    <name evidence="2" type="ORF">ABR75_03320</name>
</gene>
<reference evidence="2 3" key="1">
    <citation type="submission" date="2015-10" db="EMBL/GenBank/DDBJ databases">
        <title>Metagenome-Assembled Genomes uncover a global brackish microbiome.</title>
        <authorList>
            <person name="Hugerth L.W."/>
            <person name="Larsson J."/>
            <person name="Alneberg J."/>
            <person name="Lindh M.V."/>
            <person name="Legrand C."/>
            <person name="Pinhassi J."/>
            <person name="Andersson A.F."/>
        </authorList>
    </citation>
    <scope>NUCLEOTIDE SEQUENCE [LARGE SCALE GENOMIC DNA]</scope>
    <source>
        <strain evidence="2">BACL6 MAG-120924-bin43</strain>
    </source>
</reference>
<dbReference type="EMBL" id="LIBJ01000113">
    <property type="protein sequence ID" value="KRO48107.1"/>
    <property type="molecule type" value="Genomic_DNA"/>
</dbReference>
<evidence type="ECO:0000256" key="1">
    <source>
        <dbReference type="SAM" id="Phobius"/>
    </source>
</evidence>
<keyword evidence="1" id="KW-0812">Transmembrane</keyword>
<proteinExistence type="predicted"/>
<evidence type="ECO:0008006" key="4">
    <source>
        <dbReference type="Google" id="ProtNLM"/>
    </source>
</evidence>